<dbReference type="InterPro" id="IPR006881">
    <property type="entry name" value="RepA_C"/>
</dbReference>
<accession>A0ABX2TN47</accession>
<keyword evidence="2" id="KW-1185">Reference proteome</keyword>
<comment type="caution">
    <text evidence="1">The sequence shown here is derived from an EMBL/GenBank/DDBJ whole genome shotgun (WGS) entry which is preliminary data.</text>
</comment>
<dbReference type="Proteomes" id="UP000584642">
    <property type="component" value="Unassembled WGS sequence"/>
</dbReference>
<dbReference type="EMBL" id="JABFDB010000058">
    <property type="protein sequence ID" value="NYZ25143.1"/>
    <property type="molecule type" value="Genomic_DNA"/>
</dbReference>
<evidence type="ECO:0000313" key="2">
    <source>
        <dbReference type="Proteomes" id="UP000584642"/>
    </source>
</evidence>
<name>A0ABX2TN47_9PROT</name>
<gene>
    <name evidence="1" type="ORF">HND93_36050</name>
</gene>
<organism evidence="1 2">
    <name type="scientific">Azospirillum oleiclasticum</name>
    <dbReference type="NCBI Taxonomy" id="2735135"/>
    <lineage>
        <taxon>Bacteria</taxon>
        <taxon>Pseudomonadati</taxon>
        <taxon>Pseudomonadota</taxon>
        <taxon>Alphaproteobacteria</taxon>
        <taxon>Rhodospirillales</taxon>
        <taxon>Azospirillaceae</taxon>
        <taxon>Azospirillum</taxon>
    </lineage>
</organism>
<dbReference type="Pfam" id="PF04796">
    <property type="entry name" value="RepA_C"/>
    <property type="match status" value="1"/>
</dbReference>
<evidence type="ECO:0000313" key="1">
    <source>
        <dbReference type="EMBL" id="NYZ25143.1"/>
    </source>
</evidence>
<protein>
    <submittedName>
        <fullName evidence="1">Pirin</fullName>
    </submittedName>
</protein>
<reference evidence="1 2" key="1">
    <citation type="submission" date="2020-05" db="EMBL/GenBank/DDBJ databases">
        <title>Azospirillum oleiclasticum sp. nov, a nitrogen-fixing and heavy crude oil-emulsifying bacterium isolated from the crude oil of Yumen Oilfield.</title>
        <authorList>
            <person name="Wu D."/>
            <person name="Cai M."/>
            <person name="Zhang X."/>
        </authorList>
    </citation>
    <scope>NUCLEOTIDE SEQUENCE [LARGE SCALE GENOMIC DNA]</scope>
    <source>
        <strain evidence="1 2">ROY-1-1-2</strain>
    </source>
</reference>
<proteinExistence type="predicted"/>
<sequence>MAAIHHLVRAHGRLDARLMVEADRAPIVDVAARILEEESQGIGITYSGFCLTALPHRRLPDEQHWSRSSVNGRVSLLVEPGRVRRRHVAAGEDEYELVGVPYGPKARLILLYLQTRAIAENSPEVELGRSMNAWLERMGISAGGRTYTEVRSQAERISRCRLTFFWEGTDGSDGFENTTIVASGIRFRDDDRQGTLWRETVRLSEPFFRALREHPVPVWEPAVRELAGRSMAFDLYVWMAYRLHVLMQPVRISWPALFAQFGGGYKALRQFKPEFRRALDFALAVYPEADVTLTEDGVTLHPSRPPIPEREAARLGCR</sequence>